<evidence type="ECO:0000259" key="1">
    <source>
        <dbReference type="PROSITE" id="PS50235"/>
    </source>
</evidence>
<dbReference type="InterPro" id="IPR018200">
    <property type="entry name" value="USP_CS"/>
</dbReference>
<proteinExistence type="predicted"/>
<dbReference type="InterPro" id="IPR050164">
    <property type="entry name" value="Peptidase_C19"/>
</dbReference>
<accession>A0A8C9Y9Z7</accession>
<dbReference type="Pfam" id="PF00443">
    <property type="entry name" value="UCH"/>
    <property type="match status" value="1"/>
</dbReference>
<evidence type="ECO:0000313" key="2">
    <source>
        <dbReference type="Ensembl" id="ENSSLUP00000021984.1"/>
    </source>
</evidence>
<dbReference type="PANTHER" id="PTHR24006:SF796">
    <property type="entry name" value="UBL CARBOXYL-TERMINAL HYDROLASE 18-RELATED"/>
    <property type="match status" value="1"/>
</dbReference>
<dbReference type="GO" id="GO:0004843">
    <property type="term" value="F:cysteine-type deubiquitinase activity"/>
    <property type="evidence" value="ECO:0007669"/>
    <property type="project" value="InterPro"/>
</dbReference>
<dbReference type="InterPro" id="IPR001394">
    <property type="entry name" value="Peptidase_C19_UCH"/>
</dbReference>
<sequence length="329" mass="37041">MDLLQSSLLNITASHCPQSSMRGLINPGAYCSINSVVQCLYKTPELRDLIRRVDDEHSPRESVPSSLKRLVYEMSEDAHSPCNPSSLVDSMRAYGGVSFYAQEDSDAVFRCILEALARGCEHAKRIGALWDIKSEDCVRCLGCNNVQTRRNKSNTVPVFIEDNLPNELQRYIEGYSENTLTRCDYYCGQCQTSTQVEITGNVVSLPPAVCVAIQHVHNIGKNTANIVKLAKRVAFPENLDLKYMMKDPEVHRTVYELYAVVAHIGTHHCGHYTAYVRGDDDTWYHADDTLVRACSWEDTLGAGLEYLEDSTTSVSLYVFHYWHLGKCIL</sequence>
<dbReference type="GeneTree" id="ENSGT00940000174573"/>
<dbReference type="Gene3D" id="3.90.70.10">
    <property type="entry name" value="Cysteine proteinases"/>
    <property type="match status" value="1"/>
</dbReference>
<dbReference type="AlphaFoldDB" id="A0A8C9Y9Z7"/>
<reference evidence="2" key="2">
    <citation type="submission" date="2025-09" db="UniProtKB">
        <authorList>
            <consortium name="Ensembl"/>
        </authorList>
    </citation>
    <scope>IDENTIFICATION</scope>
</reference>
<dbReference type="Proteomes" id="UP000694568">
    <property type="component" value="Unplaced"/>
</dbReference>
<keyword evidence="3" id="KW-1185">Reference proteome</keyword>
<name>A0A8C9Y9Z7_SANLU</name>
<dbReference type="PROSITE" id="PS00973">
    <property type="entry name" value="USP_2"/>
    <property type="match status" value="1"/>
</dbReference>
<dbReference type="Ensembl" id="ENSSLUT00000022717.1">
    <property type="protein sequence ID" value="ENSSLUP00000021984.1"/>
    <property type="gene ID" value="ENSSLUG00000010133.1"/>
</dbReference>
<protein>
    <recommendedName>
        <fullName evidence="1">USP domain-containing protein</fullName>
    </recommendedName>
</protein>
<dbReference type="InterPro" id="IPR028889">
    <property type="entry name" value="USP"/>
</dbReference>
<dbReference type="GO" id="GO:0005829">
    <property type="term" value="C:cytosol"/>
    <property type="evidence" value="ECO:0007669"/>
    <property type="project" value="TreeGrafter"/>
</dbReference>
<dbReference type="GO" id="GO:0016579">
    <property type="term" value="P:protein deubiquitination"/>
    <property type="evidence" value="ECO:0007669"/>
    <property type="project" value="InterPro"/>
</dbReference>
<dbReference type="InterPro" id="IPR038765">
    <property type="entry name" value="Papain-like_cys_pep_sf"/>
</dbReference>
<feature type="domain" description="USP" evidence="1">
    <location>
        <begin position="22"/>
        <end position="324"/>
    </location>
</feature>
<evidence type="ECO:0000313" key="3">
    <source>
        <dbReference type="Proteomes" id="UP000694568"/>
    </source>
</evidence>
<dbReference type="SUPFAM" id="SSF54001">
    <property type="entry name" value="Cysteine proteinases"/>
    <property type="match status" value="1"/>
</dbReference>
<dbReference type="GO" id="GO:0005634">
    <property type="term" value="C:nucleus"/>
    <property type="evidence" value="ECO:0007669"/>
    <property type="project" value="TreeGrafter"/>
</dbReference>
<reference evidence="2" key="1">
    <citation type="submission" date="2025-08" db="UniProtKB">
        <authorList>
            <consortium name="Ensembl"/>
        </authorList>
    </citation>
    <scope>IDENTIFICATION</scope>
</reference>
<dbReference type="PANTHER" id="PTHR24006">
    <property type="entry name" value="UBIQUITIN CARBOXYL-TERMINAL HYDROLASE"/>
    <property type="match status" value="1"/>
</dbReference>
<organism evidence="2 3">
    <name type="scientific">Sander lucioperca</name>
    <name type="common">Pike-perch</name>
    <name type="synonym">Perca lucioperca</name>
    <dbReference type="NCBI Taxonomy" id="283035"/>
    <lineage>
        <taxon>Eukaryota</taxon>
        <taxon>Metazoa</taxon>
        <taxon>Chordata</taxon>
        <taxon>Craniata</taxon>
        <taxon>Vertebrata</taxon>
        <taxon>Euteleostomi</taxon>
        <taxon>Actinopterygii</taxon>
        <taxon>Neopterygii</taxon>
        <taxon>Teleostei</taxon>
        <taxon>Neoteleostei</taxon>
        <taxon>Acanthomorphata</taxon>
        <taxon>Eupercaria</taxon>
        <taxon>Perciformes</taxon>
        <taxon>Percoidei</taxon>
        <taxon>Percidae</taxon>
        <taxon>Luciopercinae</taxon>
        <taxon>Sander</taxon>
    </lineage>
</organism>
<dbReference type="CDD" id="cd02257">
    <property type="entry name" value="Peptidase_C19"/>
    <property type="match status" value="1"/>
</dbReference>
<dbReference type="PROSITE" id="PS50235">
    <property type="entry name" value="USP_3"/>
    <property type="match status" value="1"/>
</dbReference>